<dbReference type="AlphaFoldDB" id="A0A2H3J9S7"/>
<feature type="compositionally biased region" description="Acidic residues" evidence="1">
    <location>
        <begin position="292"/>
        <end position="302"/>
    </location>
</feature>
<dbReference type="GO" id="GO:0010468">
    <property type="term" value="P:regulation of gene expression"/>
    <property type="evidence" value="ECO:0007669"/>
    <property type="project" value="InterPro"/>
</dbReference>
<feature type="region of interest" description="Disordered" evidence="1">
    <location>
        <begin position="334"/>
        <end position="354"/>
    </location>
</feature>
<dbReference type="PANTHER" id="PTHR14379">
    <property type="entry name" value="LIMKAIN B LKAP"/>
    <property type="match status" value="1"/>
</dbReference>
<dbReference type="GO" id="GO:0004540">
    <property type="term" value="F:RNA nuclease activity"/>
    <property type="evidence" value="ECO:0007669"/>
    <property type="project" value="InterPro"/>
</dbReference>
<sequence length="468" mass="50655">MPAPESVAIFWDYENCALPASALGNPPTATTVARIRQLALRYGSVKTFNVYLELPEQQNTKSKTLRSEIVSCGVHLVDCPHNGSKDVADKMIIVDMMTFAMDTPAPATIVLITGDRDFVYAVSVLCNRQYRVVILAPNVASASLKAQATELHAWPRCVLPEGATQNAKHRASVSSTSNADSSRSSVEASARAAPQPVQPAITTLPPSPLDVENRSSDGSSLLSFATPAESLNAPETPMTGSTAVDSEPDTSPQSTSYFGSLLVDRSEKDSSISRWSNFSSNLDDPYGHADLPDEESPYDDNTNDSSEGSPYSPSYLHQLSDLLPQLNANSLPYNYQHAGDSAHPSQANASTSTGRVAAHFKPLVKVLRKQREEGVRKVAFSELGTLLRRQCETVYERAGVTKLKEYITLAEEADVVVIHDNSRGPGGIDGQRWVSLHPRLLQGVSIPAKVETSLDSWWAARMGGQVWS</sequence>
<reference evidence="3 4" key="1">
    <citation type="journal article" date="2012" name="Science">
        <title>The Paleozoic origin of enzymatic lignin decomposition reconstructed from 31 fungal genomes.</title>
        <authorList>
            <person name="Floudas D."/>
            <person name="Binder M."/>
            <person name="Riley R."/>
            <person name="Barry K."/>
            <person name="Blanchette R.A."/>
            <person name="Henrissat B."/>
            <person name="Martinez A.T."/>
            <person name="Otillar R."/>
            <person name="Spatafora J.W."/>
            <person name="Yadav J.S."/>
            <person name="Aerts A."/>
            <person name="Benoit I."/>
            <person name="Boyd A."/>
            <person name="Carlson A."/>
            <person name="Copeland A."/>
            <person name="Coutinho P.M."/>
            <person name="de Vries R.P."/>
            <person name="Ferreira P."/>
            <person name="Findley K."/>
            <person name="Foster B."/>
            <person name="Gaskell J."/>
            <person name="Glotzer D."/>
            <person name="Gorecki P."/>
            <person name="Heitman J."/>
            <person name="Hesse C."/>
            <person name="Hori C."/>
            <person name="Igarashi K."/>
            <person name="Jurgens J.A."/>
            <person name="Kallen N."/>
            <person name="Kersten P."/>
            <person name="Kohler A."/>
            <person name="Kuees U."/>
            <person name="Kumar T.K.A."/>
            <person name="Kuo A."/>
            <person name="LaButti K."/>
            <person name="Larrondo L.F."/>
            <person name="Lindquist E."/>
            <person name="Ling A."/>
            <person name="Lombard V."/>
            <person name="Lucas S."/>
            <person name="Lundell T."/>
            <person name="Martin R."/>
            <person name="McLaughlin D.J."/>
            <person name="Morgenstern I."/>
            <person name="Morin E."/>
            <person name="Murat C."/>
            <person name="Nagy L.G."/>
            <person name="Nolan M."/>
            <person name="Ohm R.A."/>
            <person name="Patyshakuliyeva A."/>
            <person name="Rokas A."/>
            <person name="Ruiz-Duenas F.J."/>
            <person name="Sabat G."/>
            <person name="Salamov A."/>
            <person name="Samejima M."/>
            <person name="Schmutz J."/>
            <person name="Slot J.C."/>
            <person name="St John F."/>
            <person name="Stenlid J."/>
            <person name="Sun H."/>
            <person name="Sun S."/>
            <person name="Syed K."/>
            <person name="Tsang A."/>
            <person name="Wiebenga A."/>
            <person name="Young D."/>
            <person name="Pisabarro A."/>
            <person name="Eastwood D.C."/>
            <person name="Martin F."/>
            <person name="Cullen D."/>
            <person name="Grigoriev I.V."/>
            <person name="Hibbett D.S."/>
        </authorList>
    </citation>
    <scope>NUCLEOTIDE SEQUENCE [LARGE SCALE GENOMIC DNA]</scope>
    <source>
        <strain evidence="3 4">MD-104</strain>
    </source>
</reference>
<accession>A0A2H3J9S7</accession>
<feature type="compositionally biased region" description="Polar residues" evidence="1">
    <location>
        <begin position="303"/>
        <end position="316"/>
    </location>
</feature>
<feature type="compositionally biased region" description="Low complexity" evidence="1">
    <location>
        <begin position="172"/>
        <end position="193"/>
    </location>
</feature>
<feature type="domain" description="NYN" evidence="2">
    <location>
        <begin position="7"/>
        <end position="152"/>
    </location>
</feature>
<dbReference type="STRING" id="742152.A0A2H3J9S7"/>
<dbReference type="Gene3D" id="3.40.50.1010">
    <property type="entry name" value="5'-nuclease"/>
    <property type="match status" value="1"/>
</dbReference>
<dbReference type="EMBL" id="KB467942">
    <property type="protein sequence ID" value="PCH38365.1"/>
    <property type="molecule type" value="Genomic_DNA"/>
</dbReference>
<dbReference type="OMA" id="REWIVYG"/>
<dbReference type="Pfam" id="PF01936">
    <property type="entry name" value="NYN"/>
    <property type="match status" value="1"/>
</dbReference>
<dbReference type="Proteomes" id="UP000218811">
    <property type="component" value="Unassembled WGS sequence"/>
</dbReference>
<feature type="region of interest" description="Disordered" evidence="1">
    <location>
        <begin position="165"/>
        <end position="257"/>
    </location>
</feature>
<evidence type="ECO:0000313" key="3">
    <source>
        <dbReference type="EMBL" id="PCH38365.1"/>
    </source>
</evidence>
<organism evidence="3 4">
    <name type="scientific">Wolfiporia cocos (strain MD-104)</name>
    <name type="common">Brown rot fungus</name>
    <dbReference type="NCBI Taxonomy" id="742152"/>
    <lineage>
        <taxon>Eukaryota</taxon>
        <taxon>Fungi</taxon>
        <taxon>Dikarya</taxon>
        <taxon>Basidiomycota</taxon>
        <taxon>Agaricomycotina</taxon>
        <taxon>Agaricomycetes</taxon>
        <taxon>Polyporales</taxon>
        <taxon>Phaeolaceae</taxon>
        <taxon>Wolfiporia</taxon>
    </lineage>
</organism>
<dbReference type="GO" id="GO:1905762">
    <property type="term" value="F:CCR4-NOT complex binding"/>
    <property type="evidence" value="ECO:0007669"/>
    <property type="project" value="TreeGrafter"/>
</dbReference>
<protein>
    <recommendedName>
        <fullName evidence="2">NYN domain-containing protein</fullName>
    </recommendedName>
</protein>
<dbReference type="CDD" id="cd10910">
    <property type="entry name" value="PIN_limkain_b1_N_like"/>
    <property type="match status" value="1"/>
</dbReference>
<dbReference type="PANTHER" id="PTHR14379:SF3">
    <property type="entry name" value="MEIOSIS REGULATOR AND MRNA STABILITY FACTOR 1"/>
    <property type="match status" value="1"/>
</dbReference>
<dbReference type="InterPro" id="IPR024768">
    <property type="entry name" value="Marf1"/>
</dbReference>
<feature type="compositionally biased region" description="Polar residues" evidence="1">
    <location>
        <begin position="238"/>
        <end position="257"/>
    </location>
</feature>
<keyword evidence="4" id="KW-1185">Reference proteome</keyword>
<evidence type="ECO:0000256" key="1">
    <source>
        <dbReference type="SAM" id="MobiDB-lite"/>
    </source>
</evidence>
<feature type="region of interest" description="Disordered" evidence="1">
    <location>
        <begin position="276"/>
        <end position="316"/>
    </location>
</feature>
<dbReference type="GO" id="GO:0005777">
    <property type="term" value="C:peroxisome"/>
    <property type="evidence" value="ECO:0007669"/>
    <property type="project" value="InterPro"/>
</dbReference>
<name>A0A2H3J9S7_WOLCO</name>
<dbReference type="InterPro" id="IPR021139">
    <property type="entry name" value="NYN"/>
</dbReference>
<dbReference type="OrthoDB" id="549353at2759"/>
<gene>
    <name evidence="3" type="ORF">WOLCODRAFT_142526</name>
</gene>
<feature type="compositionally biased region" description="Polar residues" evidence="1">
    <location>
        <begin position="343"/>
        <end position="354"/>
    </location>
</feature>
<evidence type="ECO:0000259" key="2">
    <source>
        <dbReference type="Pfam" id="PF01936"/>
    </source>
</evidence>
<proteinExistence type="predicted"/>
<evidence type="ECO:0000313" key="4">
    <source>
        <dbReference type="Proteomes" id="UP000218811"/>
    </source>
</evidence>